<evidence type="ECO:0000313" key="1">
    <source>
        <dbReference type="EnsemblPlants" id="AET3Gv20418500.14"/>
    </source>
</evidence>
<dbReference type="InterPro" id="IPR052990">
    <property type="entry name" value="Sulfoquinovosidase_GH31"/>
</dbReference>
<dbReference type="CDD" id="cd14752">
    <property type="entry name" value="GH31_N"/>
    <property type="match status" value="1"/>
</dbReference>
<proteinExistence type="predicted"/>
<name>A0A453EQ14_AEGTS</name>
<reference evidence="1" key="3">
    <citation type="journal article" date="2017" name="Nature">
        <title>Genome sequence of the progenitor of the wheat D genome Aegilops tauschii.</title>
        <authorList>
            <person name="Luo M.C."/>
            <person name="Gu Y.Q."/>
            <person name="Puiu D."/>
            <person name="Wang H."/>
            <person name="Twardziok S.O."/>
            <person name="Deal K.R."/>
            <person name="Huo N."/>
            <person name="Zhu T."/>
            <person name="Wang L."/>
            <person name="Wang Y."/>
            <person name="McGuire P.E."/>
            <person name="Liu S."/>
            <person name="Long H."/>
            <person name="Ramasamy R.K."/>
            <person name="Rodriguez J.C."/>
            <person name="Van S.L."/>
            <person name="Yuan L."/>
            <person name="Wang Z."/>
            <person name="Xia Z."/>
            <person name="Xiao L."/>
            <person name="Anderson O.D."/>
            <person name="Ouyang S."/>
            <person name="Liang Y."/>
            <person name="Zimin A.V."/>
            <person name="Pertea G."/>
            <person name="Qi P."/>
            <person name="Bennetzen J.L."/>
            <person name="Dai X."/>
            <person name="Dawson M.W."/>
            <person name="Muller H.G."/>
            <person name="Kugler K."/>
            <person name="Rivarola-Duarte L."/>
            <person name="Spannagl M."/>
            <person name="Mayer K.F.X."/>
            <person name="Lu F.H."/>
            <person name="Bevan M.W."/>
            <person name="Leroy P."/>
            <person name="Li P."/>
            <person name="You F.M."/>
            <person name="Sun Q."/>
            <person name="Liu Z."/>
            <person name="Lyons E."/>
            <person name="Wicker T."/>
            <person name="Salzberg S.L."/>
            <person name="Devos K.M."/>
            <person name="Dvorak J."/>
        </authorList>
    </citation>
    <scope>NUCLEOTIDE SEQUENCE [LARGE SCALE GENOMIC DNA]</scope>
    <source>
        <strain evidence="1">cv. AL8/78</strain>
    </source>
</reference>
<evidence type="ECO:0000313" key="2">
    <source>
        <dbReference type="Proteomes" id="UP000015105"/>
    </source>
</evidence>
<dbReference type="PANTHER" id="PTHR46959">
    <property type="entry name" value="SULFOQUINOVOSIDASE"/>
    <property type="match status" value="1"/>
</dbReference>
<reference evidence="2" key="1">
    <citation type="journal article" date="2014" name="Science">
        <title>Ancient hybridizations among the ancestral genomes of bread wheat.</title>
        <authorList>
            <consortium name="International Wheat Genome Sequencing Consortium,"/>
            <person name="Marcussen T."/>
            <person name="Sandve S.R."/>
            <person name="Heier L."/>
            <person name="Spannagl M."/>
            <person name="Pfeifer M."/>
            <person name="Jakobsen K.S."/>
            <person name="Wulff B.B."/>
            <person name="Steuernagel B."/>
            <person name="Mayer K.F."/>
            <person name="Olsen O.A."/>
        </authorList>
    </citation>
    <scope>NUCLEOTIDE SEQUENCE [LARGE SCALE GENOMIC DNA]</scope>
    <source>
        <strain evidence="2">cv. AL8/78</strain>
    </source>
</reference>
<dbReference type="EnsemblPlants" id="AET3Gv20418500.14">
    <property type="protein sequence ID" value="AET3Gv20418500.14"/>
    <property type="gene ID" value="AET3Gv20418500"/>
</dbReference>
<dbReference type="Gene3D" id="2.60.40.1760">
    <property type="entry name" value="glycosyl hydrolase (family 31)"/>
    <property type="match status" value="1"/>
</dbReference>
<reference evidence="1" key="4">
    <citation type="submission" date="2019-03" db="UniProtKB">
        <authorList>
            <consortium name="EnsemblPlants"/>
        </authorList>
    </citation>
    <scope>IDENTIFICATION</scope>
</reference>
<dbReference type="PANTHER" id="PTHR46959:SF2">
    <property type="entry name" value="SULFOQUINOVOSIDASE"/>
    <property type="match status" value="1"/>
</dbReference>
<reference evidence="1" key="5">
    <citation type="journal article" date="2021" name="G3 (Bethesda)">
        <title>Aegilops tauschii genome assembly Aet v5.0 features greater sequence contiguity and improved annotation.</title>
        <authorList>
            <person name="Wang L."/>
            <person name="Zhu T."/>
            <person name="Rodriguez J.C."/>
            <person name="Deal K.R."/>
            <person name="Dubcovsky J."/>
            <person name="McGuire P.E."/>
            <person name="Lux T."/>
            <person name="Spannagl M."/>
            <person name="Mayer K.F.X."/>
            <person name="Baldrich P."/>
            <person name="Meyers B.C."/>
            <person name="Huo N."/>
            <person name="Gu Y.Q."/>
            <person name="Zhou H."/>
            <person name="Devos K.M."/>
            <person name="Bennetzen J.L."/>
            <person name="Unver T."/>
            <person name="Budak H."/>
            <person name="Gulick P.J."/>
            <person name="Galiba G."/>
            <person name="Kalapos B."/>
            <person name="Nelson D.R."/>
            <person name="Li P."/>
            <person name="You F.M."/>
            <person name="Luo M.C."/>
            <person name="Dvorak J."/>
        </authorList>
    </citation>
    <scope>NUCLEOTIDE SEQUENCE [LARGE SCALE GENOMIC DNA]</scope>
    <source>
        <strain evidence="1">cv. AL8/78</strain>
    </source>
</reference>
<reference evidence="2" key="2">
    <citation type="journal article" date="2017" name="Nat. Plants">
        <title>The Aegilops tauschii genome reveals multiple impacts of transposons.</title>
        <authorList>
            <person name="Zhao G."/>
            <person name="Zou C."/>
            <person name="Li K."/>
            <person name="Wang K."/>
            <person name="Li T."/>
            <person name="Gao L."/>
            <person name="Zhang X."/>
            <person name="Wang H."/>
            <person name="Yang Z."/>
            <person name="Liu X."/>
            <person name="Jiang W."/>
            <person name="Mao L."/>
            <person name="Kong X."/>
            <person name="Jiao Y."/>
            <person name="Jia J."/>
        </authorList>
    </citation>
    <scope>NUCLEOTIDE SEQUENCE [LARGE SCALE GENOMIC DNA]</scope>
    <source>
        <strain evidence="2">cv. AL8/78</strain>
    </source>
</reference>
<keyword evidence="2" id="KW-1185">Reference proteome</keyword>
<protein>
    <submittedName>
        <fullName evidence="1">Uncharacterized protein</fullName>
    </submittedName>
</protein>
<dbReference type="Proteomes" id="UP000015105">
    <property type="component" value="Chromosome 3D"/>
</dbReference>
<dbReference type="Gramene" id="AET3Gv20418500.14">
    <property type="protein sequence ID" value="AET3Gv20418500.14"/>
    <property type="gene ID" value="AET3Gv20418500"/>
</dbReference>
<dbReference type="AlphaFoldDB" id="A0A453EQ14"/>
<organism evidence="1 2">
    <name type="scientific">Aegilops tauschii subsp. strangulata</name>
    <name type="common">Goatgrass</name>
    <dbReference type="NCBI Taxonomy" id="200361"/>
    <lineage>
        <taxon>Eukaryota</taxon>
        <taxon>Viridiplantae</taxon>
        <taxon>Streptophyta</taxon>
        <taxon>Embryophyta</taxon>
        <taxon>Tracheophyta</taxon>
        <taxon>Spermatophyta</taxon>
        <taxon>Magnoliopsida</taxon>
        <taxon>Liliopsida</taxon>
        <taxon>Poales</taxon>
        <taxon>Poaceae</taxon>
        <taxon>BOP clade</taxon>
        <taxon>Pooideae</taxon>
        <taxon>Triticodae</taxon>
        <taxon>Triticeae</taxon>
        <taxon>Triticinae</taxon>
        <taxon>Aegilops</taxon>
    </lineage>
</organism>
<accession>A0A453EQ14</accession>
<dbReference type="Gene3D" id="3.20.20.80">
    <property type="entry name" value="Glycosidases"/>
    <property type="match status" value="1"/>
</dbReference>
<sequence length="175" mass="20157">AILISPTFWYFDYEMLCCGIQLVVILCRSGGNWSTTYAPSPFYLTSKMRSLYLEGYDYSIFDLTKPDRVQIQVYGNSVQGRILQGESPTELITSYTGSTGRPPVLPRWITSGAVVGMQGGTEAVRRVWRQLQDHDVPVSAFWLQVRSEEINKRLRNTQLFFLFFLKQRQKTCLIH</sequence>